<accession>A0A1L9SDA5</accession>
<evidence type="ECO:0000313" key="1">
    <source>
        <dbReference type="EMBL" id="OJJ45205.1"/>
    </source>
</evidence>
<dbReference type="AlphaFoldDB" id="A0A1L9SDA5"/>
<dbReference type="GeneID" id="34611417"/>
<dbReference type="InterPro" id="IPR046670">
    <property type="entry name" value="DUF6540"/>
</dbReference>
<evidence type="ECO:0000313" key="2">
    <source>
        <dbReference type="Proteomes" id="UP000184188"/>
    </source>
</evidence>
<sequence length="133" mass="15536">MRLTSPLRLAIYNGVEYKHWSLFIDGRAKSQKIILHMIYCSGWKFEERNLDASKSGKLNKMMDLCDVYNSQVNEIVDIAQDIIIPDTLGHYNCQDYILDLLDALEEKGVIDGKDVIYQKNRKAVEKLKQNRRR</sequence>
<reference evidence="2" key="1">
    <citation type="journal article" date="2017" name="Genome Biol.">
        <title>Comparative genomics reveals high biological diversity and specific adaptations in the industrially and medically important fungal genus Aspergillus.</title>
        <authorList>
            <person name="de Vries R.P."/>
            <person name="Riley R."/>
            <person name="Wiebenga A."/>
            <person name="Aguilar-Osorio G."/>
            <person name="Amillis S."/>
            <person name="Uchima C.A."/>
            <person name="Anderluh G."/>
            <person name="Asadollahi M."/>
            <person name="Askin M."/>
            <person name="Barry K."/>
            <person name="Battaglia E."/>
            <person name="Bayram O."/>
            <person name="Benocci T."/>
            <person name="Braus-Stromeyer S.A."/>
            <person name="Caldana C."/>
            <person name="Canovas D."/>
            <person name="Cerqueira G.C."/>
            <person name="Chen F."/>
            <person name="Chen W."/>
            <person name="Choi C."/>
            <person name="Clum A."/>
            <person name="Dos Santos R.A."/>
            <person name="Damasio A.R."/>
            <person name="Diallinas G."/>
            <person name="Emri T."/>
            <person name="Fekete E."/>
            <person name="Flipphi M."/>
            <person name="Freyberg S."/>
            <person name="Gallo A."/>
            <person name="Gournas C."/>
            <person name="Habgood R."/>
            <person name="Hainaut M."/>
            <person name="Harispe M.L."/>
            <person name="Henrissat B."/>
            <person name="Hilden K.S."/>
            <person name="Hope R."/>
            <person name="Hossain A."/>
            <person name="Karabika E."/>
            <person name="Karaffa L."/>
            <person name="Karanyi Z."/>
            <person name="Krasevec N."/>
            <person name="Kuo A."/>
            <person name="Kusch H."/>
            <person name="LaButti K."/>
            <person name="Lagendijk E.L."/>
            <person name="Lapidus A."/>
            <person name="Levasseur A."/>
            <person name="Lindquist E."/>
            <person name="Lipzen A."/>
            <person name="Logrieco A.F."/>
            <person name="MacCabe A."/>
            <person name="Maekelae M.R."/>
            <person name="Malavazi I."/>
            <person name="Melin P."/>
            <person name="Meyer V."/>
            <person name="Mielnichuk N."/>
            <person name="Miskei M."/>
            <person name="Molnar A.P."/>
            <person name="Mule G."/>
            <person name="Ngan C.Y."/>
            <person name="Orejas M."/>
            <person name="Orosz E."/>
            <person name="Ouedraogo J.P."/>
            <person name="Overkamp K.M."/>
            <person name="Park H.-S."/>
            <person name="Perrone G."/>
            <person name="Piumi F."/>
            <person name="Punt P.J."/>
            <person name="Ram A.F."/>
            <person name="Ramon A."/>
            <person name="Rauscher S."/>
            <person name="Record E."/>
            <person name="Riano-Pachon D.M."/>
            <person name="Robert V."/>
            <person name="Roehrig J."/>
            <person name="Ruller R."/>
            <person name="Salamov A."/>
            <person name="Salih N.S."/>
            <person name="Samson R.A."/>
            <person name="Sandor E."/>
            <person name="Sanguinetti M."/>
            <person name="Schuetze T."/>
            <person name="Sepcic K."/>
            <person name="Shelest E."/>
            <person name="Sherlock G."/>
            <person name="Sophianopoulou V."/>
            <person name="Squina F.M."/>
            <person name="Sun H."/>
            <person name="Susca A."/>
            <person name="Todd R.B."/>
            <person name="Tsang A."/>
            <person name="Unkles S.E."/>
            <person name="van de Wiele N."/>
            <person name="van Rossen-Uffink D."/>
            <person name="Oliveira J.V."/>
            <person name="Vesth T.C."/>
            <person name="Visser J."/>
            <person name="Yu J.-H."/>
            <person name="Zhou M."/>
            <person name="Andersen M.R."/>
            <person name="Archer D.B."/>
            <person name="Baker S.E."/>
            <person name="Benoit I."/>
            <person name="Brakhage A.A."/>
            <person name="Braus G.H."/>
            <person name="Fischer R."/>
            <person name="Frisvad J.C."/>
            <person name="Goldman G.H."/>
            <person name="Houbraken J."/>
            <person name="Oakley B."/>
            <person name="Pocsi I."/>
            <person name="Scazzocchio C."/>
            <person name="Seiboth B."/>
            <person name="vanKuyk P.A."/>
            <person name="Wortman J."/>
            <person name="Dyer P.S."/>
            <person name="Grigoriev I.V."/>
        </authorList>
    </citation>
    <scope>NUCLEOTIDE SEQUENCE [LARGE SCALE GENOMIC DNA]</scope>
    <source>
        <strain evidence="2">CBS 506.65</strain>
    </source>
</reference>
<proteinExistence type="predicted"/>
<name>A0A1L9SDA5_9EURO</name>
<keyword evidence="2" id="KW-1185">Reference proteome</keyword>
<dbReference type="RefSeq" id="XP_022579715.1">
    <property type="nucleotide sequence ID" value="XM_022724952.1"/>
</dbReference>
<dbReference type="Pfam" id="PF20174">
    <property type="entry name" value="DUF6540"/>
    <property type="match status" value="1"/>
</dbReference>
<dbReference type="EMBL" id="KV878345">
    <property type="protein sequence ID" value="OJJ45205.1"/>
    <property type="molecule type" value="Genomic_DNA"/>
</dbReference>
<gene>
    <name evidence="1" type="ORF">ASPZODRAFT_143853</name>
</gene>
<protein>
    <submittedName>
        <fullName evidence="1">Uncharacterized protein</fullName>
    </submittedName>
</protein>
<dbReference type="OrthoDB" id="37659at2759"/>
<dbReference type="VEuPathDB" id="FungiDB:ASPZODRAFT_143853"/>
<dbReference type="Proteomes" id="UP000184188">
    <property type="component" value="Unassembled WGS sequence"/>
</dbReference>
<organism evidence="1 2">
    <name type="scientific">Penicilliopsis zonata CBS 506.65</name>
    <dbReference type="NCBI Taxonomy" id="1073090"/>
    <lineage>
        <taxon>Eukaryota</taxon>
        <taxon>Fungi</taxon>
        <taxon>Dikarya</taxon>
        <taxon>Ascomycota</taxon>
        <taxon>Pezizomycotina</taxon>
        <taxon>Eurotiomycetes</taxon>
        <taxon>Eurotiomycetidae</taxon>
        <taxon>Eurotiales</taxon>
        <taxon>Aspergillaceae</taxon>
        <taxon>Penicilliopsis</taxon>
    </lineage>
</organism>